<sequence>MKPFIKEAAKDFKSHQDLLDFSQMIAKIIVEASFNVELDEHLGYEINQKRLSLNYLNGSFTKTLKT</sequence>
<accession>A0A2T3KBX0</accession>
<dbReference type="AlphaFoldDB" id="A0A2T3KBX0"/>
<dbReference type="RefSeq" id="WP_107194740.1">
    <property type="nucleotide sequence ID" value="NZ_PYNF01000036.1"/>
</dbReference>
<organism evidence="1 2">
    <name type="scientific">Photobacterium kishitanii</name>
    <dbReference type="NCBI Taxonomy" id="318456"/>
    <lineage>
        <taxon>Bacteria</taxon>
        <taxon>Pseudomonadati</taxon>
        <taxon>Pseudomonadota</taxon>
        <taxon>Gammaproteobacteria</taxon>
        <taxon>Vibrionales</taxon>
        <taxon>Vibrionaceae</taxon>
        <taxon>Photobacterium</taxon>
    </lineage>
</organism>
<dbReference type="Proteomes" id="UP000241426">
    <property type="component" value="Unassembled WGS sequence"/>
</dbReference>
<name>A0A2T3KBX0_9GAMM</name>
<gene>
    <name evidence="1" type="ORF">C9J27_22910</name>
</gene>
<proteinExistence type="predicted"/>
<dbReference type="EMBL" id="PYNF01000036">
    <property type="protein sequence ID" value="PSU91898.1"/>
    <property type="molecule type" value="Genomic_DNA"/>
</dbReference>
<reference evidence="1 2" key="1">
    <citation type="submission" date="2018-01" db="EMBL/GenBank/DDBJ databases">
        <title>Whole genome sequencing of Histamine producing bacteria.</title>
        <authorList>
            <person name="Butler K."/>
        </authorList>
    </citation>
    <scope>NUCLEOTIDE SEQUENCE [LARGE SCALE GENOMIC DNA]</scope>
    <source>
        <strain evidence="1 2">FS-7.2</strain>
    </source>
</reference>
<evidence type="ECO:0000313" key="2">
    <source>
        <dbReference type="Proteomes" id="UP000241426"/>
    </source>
</evidence>
<protein>
    <submittedName>
        <fullName evidence="1">Uncharacterized protein</fullName>
    </submittedName>
</protein>
<comment type="caution">
    <text evidence="1">The sequence shown here is derived from an EMBL/GenBank/DDBJ whole genome shotgun (WGS) entry which is preliminary data.</text>
</comment>
<evidence type="ECO:0000313" key="1">
    <source>
        <dbReference type="EMBL" id="PSU91898.1"/>
    </source>
</evidence>